<protein>
    <recommendedName>
        <fullName evidence="4">Uncharacterized methyltransferase D9X91_01745</fullName>
        <ecNumber evidence="4">2.1.1.-</ecNumber>
    </recommendedName>
</protein>
<dbReference type="GO" id="GO:0032259">
    <property type="term" value="P:methylation"/>
    <property type="evidence" value="ECO:0007669"/>
    <property type="project" value="UniProtKB-KW"/>
</dbReference>
<feature type="binding site" evidence="4">
    <location>
        <position position="74"/>
    </location>
    <ligand>
        <name>S-adenosyl-L-methionine</name>
        <dbReference type="ChEBI" id="CHEBI:59789"/>
    </ligand>
</feature>
<keyword evidence="1 4" id="KW-0489">Methyltransferase</keyword>
<reference evidence="6 7" key="1">
    <citation type="submission" date="2018-10" db="EMBL/GenBank/DDBJ databases">
        <title>Falsibacillus sp. genome draft.</title>
        <authorList>
            <person name="Shi S."/>
        </authorList>
    </citation>
    <scope>NUCLEOTIDE SEQUENCE [LARGE SCALE GENOMIC DNA]</scope>
    <source>
        <strain evidence="6 7">GY 10110</strain>
    </source>
</reference>
<dbReference type="InterPro" id="IPR029063">
    <property type="entry name" value="SAM-dependent_MTases_sf"/>
</dbReference>
<dbReference type="InterPro" id="IPR023553">
    <property type="entry name" value="Uncharacterised_MeTfrase_YrrT"/>
</dbReference>
<sequence length="212" mass="23944">MGREFLDLFQDWAESYDDSVTGHDAEYKKVFEYYEQILNTVAEKSFGTVLEFGMGTGNLTLKLIQKGLNVIGVEPSKEMRAIGEKKVADAAVVIDGDFLQFDIPENVDTIVSTYAFHHLTDEEKEEAFAIYGSLLQKGGKIVFADTMYETKDAHDAAIQKALDNQFNNLAEDLQREYYTTIPALTEIGEKNGFSISFSRCNEFVWVMEAIKK</sequence>
<keyword evidence="2 4" id="KW-0808">Transferase</keyword>
<evidence type="ECO:0000256" key="2">
    <source>
        <dbReference type="ARBA" id="ARBA00022679"/>
    </source>
</evidence>
<dbReference type="Proteomes" id="UP000276770">
    <property type="component" value="Unassembled WGS sequence"/>
</dbReference>
<keyword evidence="7" id="KW-1185">Reference proteome</keyword>
<name>A0A3L7K4X2_9BACI</name>
<dbReference type="Pfam" id="PF13649">
    <property type="entry name" value="Methyltransf_25"/>
    <property type="match status" value="1"/>
</dbReference>
<dbReference type="EMBL" id="RCVZ01000001">
    <property type="protein sequence ID" value="RLQ98136.1"/>
    <property type="molecule type" value="Genomic_DNA"/>
</dbReference>
<comment type="function">
    <text evidence="4">Could be a S-adenosyl-L-methionine-dependent methyltransferase.</text>
</comment>
<comment type="caution">
    <text evidence="6">The sequence shown here is derived from an EMBL/GenBank/DDBJ whole genome shotgun (WGS) entry which is preliminary data.</text>
</comment>
<feature type="binding site" evidence="4">
    <location>
        <position position="53"/>
    </location>
    <ligand>
        <name>S-adenosyl-L-methionine</name>
        <dbReference type="ChEBI" id="CHEBI:59789"/>
    </ligand>
</feature>
<evidence type="ECO:0000256" key="4">
    <source>
        <dbReference type="HAMAP-Rule" id="MF_02100"/>
    </source>
</evidence>
<dbReference type="AlphaFoldDB" id="A0A3L7K4X2"/>
<proteinExistence type="inferred from homology"/>
<dbReference type="HAMAP" id="MF_02100">
    <property type="entry name" value="Methyltr_YrrT"/>
    <property type="match status" value="1"/>
</dbReference>
<gene>
    <name evidence="6" type="ORF">D9X91_01745</name>
</gene>
<feature type="binding site" evidence="4">
    <location>
        <position position="97"/>
    </location>
    <ligand>
        <name>S-adenosyl-L-methionine</name>
        <dbReference type="ChEBI" id="CHEBI:59789"/>
    </ligand>
</feature>
<dbReference type="GO" id="GO:0008757">
    <property type="term" value="F:S-adenosylmethionine-dependent methyltransferase activity"/>
    <property type="evidence" value="ECO:0007669"/>
    <property type="project" value="UniProtKB-UniRule"/>
</dbReference>
<accession>A0A3L7K4X2</accession>
<evidence type="ECO:0000256" key="3">
    <source>
        <dbReference type="ARBA" id="ARBA00022691"/>
    </source>
</evidence>
<dbReference type="EC" id="2.1.1.-" evidence="4"/>
<dbReference type="InterPro" id="IPR041698">
    <property type="entry name" value="Methyltransf_25"/>
</dbReference>
<evidence type="ECO:0000313" key="6">
    <source>
        <dbReference type="EMBL" id="RLQ98136.1"/>
    </source>
</evidence>
<dbReference type="SUPFAM" id="SSF53335">
    <property type="entry name" value="S-adenosyl-L-methionine-dependent methyltransferases"/>
    <property type="match status" value="1"/>
</dbReference>
<dbReference type="CDD" id="cd02440">
    <property type="entry name" value="AdoMet_MTases"/>
    <property type="match status" value="1"/>
</dbReference>
<evidence type="ECO:0000256" key="1">
    <source>
        <dbReference type="ARBA" id="ARBA00022603"/>
    </source>
</evidence>
<feature type="domain" description="Methyltransferase" evidence="5">
    <location>
        <begin position="49"/>
        <end position="139"/>
    </location>
</feature>
<evidence type="ECO:0000313" key="7">
    <source>
        <dbReference type="Proteomes" id="UP000276770"/>
    </source>
</evidence>
<dbReference type="OrthoDB" id="465705at2"/>
<dbReference type="PANTHER" id="PTHR43861">
    <property type="entry name" value="TRANS-ACONITATE 2-METHYLTRANSFERASE-RELATED"/>
    <property type="match status" value="1"/>
</dbReference>
<evidence type="ECO:0000259" key="5">
    <source>
        <dbReference type="Pfam" id="PF13649"/>
    </source>
</evidence>
<keyword evidence="3 4" id="KW-0949">S-adenosyl-L-methionine</keyword>
<comment type="similarity">
    <text evidence="4">Belongs to the methyltransferase superfamily. YrrT family.</text>
</comment>
<organism evidence="6 7">
    <name type="scientific">Falsibacillus albus</name>
    <dbReference type="NCBI Taxonomy" id="2478915"/>
    <lineage>
        <taxon>Bacteria</taxon>
        <taxon>Bacillati</taxon>
        <taxon>Bacillota</taxon>
        <taxon>Bacilli</taxon>
        <taxon>Bacillales</taxon>
        <taxon>Bacillaceae</taxon>
        <taxon>Falsibacillus</taxon>
    </lineage>
</organism>
<dbReference type="RefSeq" id="WP_121678826.1">
    <property type="nucleotide sequence ID" value="NZ_RCVZ01000001.1"/>
</dbReference>
<dbReference type="Gene3D" id="3.40.50.150">
    <property type="entry name" value="Vaccinia Virus protein VP39"/>
    <property type="match status" value="1"/>
</dbReference>